<accession>A0ACC2JX34</accession>
<sequence>MAQNLREDTLVFTQDDEREQMTPDPTFDLPWYSWWVLEQIRKQPSRLLSTIRDYRPNESSTIAIHTLWNRIRHILLAAGPKSVDSIADTLVNRNFVDIESSYEAVLSVKDLVFSIIGLQTMLYQPYFDLNSPGSYQIFDEMSGYQGATRLNLCQSSDSSARDLSDFLLGFGLMLPPSNYCVDGSDDDQQVFNKIKTVIPGDIDAYVLSRLCGVRFQWVDSLSCHLELDKHSGTLFLYRYPSFCVSSIRQYESSNENEGRKSALHSCAAQRSRPLPWADEESVTGLLREILLSYRVIFGQNRRSRGVFRKLRPFASIPKQGRDQSLAEFCGKKLLKCPFMPIEQQEYDLANDFPHLRSRVAQLSSYASRKKPRSVRRLWRDRRDSPSWLAYWSALAFGLMGLFLVLIQTVFQILQYVESIQDGNSD</sequence>
<gene>
    <name evidence="1" type="ORF">O1611_g1640</name>
</gene>
<name>A0ACC2JX34_9PEZI</name>
<comment type="caution">
    <text evidence="1">The sequence shown here is derived from an EMBL/GenBank/DDBJ whole genome shotgun (WGS) entry which is preliminary data.</text>
</comment>
<evidence type="ECO:0000313" key="1">
    <source>
        <dbReference type="EMBL" id="KAJ8131984.1"/>
    </source>
</evidence>
<protein>
    <submittedName>
        <fullName evidence="1">Uncharacterized protein</fullName>
    </submittedName>
</protein>
<reference evidence="1" key="1">
    <citation type="submission" date="2022-12" db="EMBL/GenBank/DDBJ databases">
        <title>Genome Sequence of Lasiodiplodia mahajangana.</title>
        <authorList>
            <person name="Buettner E."/>
        </authorList>
    </citation>
    <scope>NUCLEOTIDE SEQUENCE</scope>
    <source>
        <strain evidence="1">VT137</strain>
    </source>
</reference>
<organism evidence="1 2">
    <name type="scientific">Lasiodiplodia mahajangana</name>
    <dbReference type="NCBI Taxonomy" id="1108764"/>
    <lineage>
        <taxon>Eukaryota</taxon>
        <taxon>Fungi</taxon>
        <taxon>Dikarya</taxon>
        <taxon>Ascomycota</taxon>
        <taxon>Pezizomycotina</taxon>
        <taxon>Dothideomycetes</taxon>
        <taxon>Dothideomycetes incertae sedis</taxon>
        <taxon>Botryosphaeriales</taxon>
        <taxon>Botryosphaeriaceae</taxon>
        <taxon>Lasiodiplodia</taxon>
    </lineage>
</organism>
<dbReference type="EMBL" id="JAPUUL010000196">
    <property type="protein sequence ID" value="KAJ8131984.1"/>
    <property type="molecule type" value="Genomic_DNA"/>
</dbReference>
<evidence type="ECO:0000313" key="2">
    <source>
        <dbReference type="Proteomes" id="UP001153332"/>
    </source>
</evidence>
<dbReference type="Proteomes" id="UP001153332">
    <property type="component" value="Unassembled WGS sequence"/>
</dbReference>
<proteinExistence type="predicted"/>
<keyword evidence="2" id="KW-1185">Reference proteome</keyword>